<feature type="domain" description="ABC transporter" evidence="5">
    <location>
        <begin position="2"/>
        <end position="227"/>
    </location>
</feature>
<evidence type="ECO:0000259" key="5">
    <source>
        <dbReference type="PROSITE" id="PS50893"/>
    </source>
</evidence>
<dbReference type="SUPFAM" id="SSF52540">
    <property type="entry name" value="P-loop containing nucleoside triphosphate hydrolases"/>
    <property type="match status" value="1"/>
</dbReference>
<gene>
    <name evidence="6" type="ordered locus">Mjls_4409</name>
</gene>
<evidence type="ECO:0000256" key="3">
    <source>
        <dbReference type="ARBA" id="ARBA00022741"/>
    </source>
</evidence>
<dbReference type="Pfam" id="PF00005">
    <property type="entry name" value="ABC_tran"/>
    <property type="match status" value="1"/>
</dbReference>
<evidence type="ECO:0000256" key="1">
    <source>
        <dbReference type="ARBA" id="ARBA00005417"/>
    </source>
</evidence>
<organism evidence="6">
    <name type="scientific">Mycobacterium sp. (strain JLS)</name>
    <dbReference type="NCBI Taxonomy" id="164757"/>
    <lineage>
        <taxon>Bacteria</taxon>
        <taxon>Bacillati</taxon>
        <taxon>Actinomycetota</taxon>
        <taxon>Actinomycetes</taxon>
        <taxon>Mycobacteriales</taxon>
        <taxon>Mycobacteriaceae</taxon>
        <taxon>Mycobacterium</taxon>
    </lineage>
</organism>
<sequence length="231" mass="24636">MIETVGLTKSYRRRTAVADVSLTFPSGAVTYLLGLNGAGKTSLLRLVAGLTTADSGWVSICGRQLHRERDPMRLLGSSLEPGVMNPRHTVRRHLNWLATLGGLPGARVDAVLAETDLTSAARQRISSLSLGARQRVAIAGALLGDPAAVVLDEPLNGLDVPGIVWLRELLRRLAADGRTLVVASHLLSEVVLTADRIVVLQNGRVALDAPFGDLTRAGSDPREHLERIVVG</sequence>
<evidence type="ECO:0000256" key="4">
    <source>
        <dbReference type="ARBA" id="ARBA00022840"/>
    </source>
</evidence>
<dbReference type="GO" id="GO:0016887">
    <property type="term" value="F:ATP hydrolysis activity"/>
    <property type="evidence" value="ECO:0007669"/>
    <property type="project" value="InterPro"/>
</dbReference>
<reference evidence="6" key="1">
    <citation type="submission" date="2007-02" db="EMBL/GenBank/DDBJ databases">
        <title>Complete sequence of Mycobacterium sp. JLS.</title>
        <authorList>
            <consortium name="US DOE Joint Genome Institute"/>
            <person name="Copeland A."/>
            <person name="Lucas S."/>
            <person name="Lapidus A."/>
            <person name="Barry K."/>
            <person name="Detter J.C."/>
            <person name="Glavina del Rio T."/>
            <person name="Hammon N."/>
            <person name="Israni S."/>
            <person name="Dalin E."/>
            <person name="Tice H."/>
            <person name="Pitluck S."/>
            <person name="Chain P."/>
            <person name="Malfatti S."/>
            <person name="Shin M."/>
            <person name="Vergez L."/>
            <person name="Schmutz J."/>
            <person name="Larimer F."/>
            <person name="Land M."/>
            <person name="Hauser L."/>
            <person name="Kyrpides N."/>
            <person name="Mikhailova N."/>
            <person name="Miller C.D."/>
            <person name="Anderson A.J."/>
            <person name="Sims R.C."/>
            <person name="Richardson P."/>
        </authorList>
    </citation>
    <scope>NUCLEOTIDE SEQUENCE [LARGE SCALE GENOMIC DNA]</scope>
    <source>
        <strain evidence="6">JLS</strain>
    </source>
</reference>
<evidence type="ECO:0000313" key="6">
    <source>
        <dbReference type="EMBL" id="ABO00181.1"/>
    </source>
</evidence>
<protein>
    <submittedName>
        <fullName evidence="6">ABC transporter related protein</fullName>
    </submittedName>
</protein>
<dbReference type="PANTHER" id="PTHR43335:SF4">
    <property type="entry name" value="ABC TRANSPORTER, ATP-BINDING PROTEIN"/>
    <property type="match status" value="1"/>
</dbReference>
<evidence type="ECO:0000256" key="2">
    <source>
        <dbReference type="ARBA" id="ARBA00022448"/>
    </source>
</evidence>
<name>A0A5Q5CKZ6_MYCSJ</name>
<dbReference type="InterPro" id="IPR027417">
    <property type="entry name" value="P-loop_NTPase"/>
</dbReference>
<accession>A0A5Q5CKZ6</accession>
<keyword evidence="4" id="KW-0067">ATP-binding</keyword>
<dbReference type="SMART" id="SM00382">
    <property type="entry name" value="AAA"/>
    <property type="match status" value="1"/>
</dbReference>
<proteinExistence type="inferred from homology"/>
<dbReference type="InterPro" id="IPR003593">
    <property type="entry name" value="AAA+_ATPase"/>
</dbReference>
<dbReference type="Gene3D" id="3.40.50.300">
    <property type="entry name" value="P-loop containing nucleotide triphosphate hydrolases"/>
    <property type="match status" value="1"/>
</dbReference>
<dbReference type="InterPro" id="IPR003439">
    <property type="entry name" value="ABC_transporter-like_ATP-bd"/>
</dbReference>
<dbReference type="PROSITE" id="PS50893">
    <property type="entry name" value="ABC_TRANSPORTER_2"/>
    <property type="match status" value="1"/>
</dbReference>
<keyword evidence="3" id="KW-0547">Nucleotide-binding</keyword>
<keyword evidence="2" id="KW-0813">Transport</keyword>
<dbReference type="AlphaFoldDB" id="A0A5Q5CKZ6"/>
<dbReference type="KEGG" id="mjl:Mjls_4409"/>
<dbReference type="GO" id="GO:0005524">
    <property type="term" value="F:ATP binding"/>
    <property type="evidence" value="ECO:0007669"/>
    <property type="project" value="UniProtKB-KW"/>
</dbReference>
<comment type="similarity">
    <text evidence="1">Belongs to the ABC transporter superfamily.</text>
</comment>
<dbReference type="PANTHER" id="PTHR43335">
    <property type="entry name" value="ABC TRANSPORTER, ATP-BINDING PROTEIN"/>
    <property type="match status" value="1"/>
</dbReference>
<dbReference type="EMBL" id="CP000580">
    <property type="protein sequence ID" value="ABO00181.1"/>
    <property type="molecule type" value="Genomic_DNA"/>
</dbReference>